<sequence>MVIAMTESLRLLSLSYKMSGEAIIAEGLLRSAISRMTSSRYLSAPMLTALTATRKTYSDLLRDLEWNGVSRQADADRVLAECDADRKRCPFLNGDAVPLPEWIVQILTSD</sequence>
<name>A0A0H5RF27_9EUKA</name>
<organism evidence="1">
    <name type="scientific">Spongospora subterranea</name>
    <dbReference type="NCBI Taxonomy" id="70186"/>
    <lineage>
        <taxon>Eukaryota</taxon>
        <taxon>Sar</taxon>
        <taxon>Rhizaria</taxon>
        <taxon>Endomyxa</taxon>
        <taxon>Phytomyxea</taxon>
        <taxon>Plasmodiophorida</taxon>
        <taxon>Plasmodiophoridae</taxon>
        <taxon>Spongospora</taxon>
    </lineage>
</organism>
<dbReference type="AlphaFoldDB" id="A0A0H5RF27"/>
<reference evidence="1" key="1">
    <citation type="submission" date="2015-04" db="EMBL/GenBank/DDBJ databases">
        <title>The genome sequence of the plant pathogenic Rhizarian Plasmodiophora brassicae reveals insights in its biotrophic life cycle and the origin of chitin synthesis.</title>
        <authorList>
            <person name="Schwelm A."/>
            <person name="Fogelqvist J."/>
            <person name="Knaust A."/>
            <person name="Julke S."/>
            <person name="Lilja T."/>
            <person name="Dhandapani V."/>
            <person name="Bonilla-Rosso G."/>
            <person name="Karlsson M."/>
            <person name="Shevchenko A."/>
            <person name="Choi S.R."/>
            <person name="Kim H.G."/>
            <person name="Park J.Y."/>
            <person name="Lim Y.P."/>
            <person name="Ludwig-Muller J."/>
            <person name="Dixelius C."/>
        </authorList>
    </citation>
    <scope>NUCLEOTIDE SEQUENCE</scope>
    <source>
        <tissue evidence="1">Potato root galls</tissue>
    </source>
</reference>
<accession>A0A0H5RF27</accession>
<dbReference type="EMBL" id="HACM01011869">
    <property type="protein sequence ID" value="CRZ12311.1"/>
    <property type="molecule type" value="Transcribed_RNA"/>
</dbReference>
<evidence type="ECO:0000313" key="1">
    <source>
        <dbReference type="EMBL" id="CRZ12311.1"/>
    </source>
</evidence>
<proteinExistence type="predicted"/>
<protein>
    <submittedName>
        <fullName evidence="1">Uncharacterized protein</fullName>
    </submittedName>
</protein>